<dbReference type="KEGG" id="vg:14013309"/>
<dbReference type="EMBL" id="JQ340389">
    <property type="protein sequence ID" value="AFB83900.1"/>
    <property type="molecule type" value="Genomic_DNA"/>
</dbReference>
<gene>
    <name evidence="1" type="ORF">pVp-1_0043</name>
</gene>
<organism evidence="1 2">
    <name type="scientific">Vibrio phage pVp-1</name>
    <dbReference type="NCBI Taxonomy" id="1150989"/>
    <lineage>
        <taxon>Viruses</taxon>
        <taxon>Duplodnaviria</taxon>
        <taxon>Heunggongvirae</taxon>
        <taxon>Uroviricota</taxon>
        <taxon>Caudoviricetes</taxon>
        <taxon>Demerecviridae</taxon>
        <taxon>Ermolyevavirinae</taxon>
        <taxon>Vipunavirus</taxon>
        <taxon>Vipunavirus pVp1</taxon>
    </lineage>
</organism>
<evidence type="ECO:0000313" key="2">
    <source>
        <dbReference type="Proteomes" id="UP000007520"/>
    </source>
</evidence>
<dbReference type="GeneID" id="14013309"/>
<sequence length="66" mass="7823">MSNFTWNINFLIFWRLAWLRKLPEGYTVTMDGWGHIGRLYFTTQTDPVGFYIKPLGKKIKNLIAKD</sequence>
<accession>H6WXD4</accession>
<name>H6WXD4_9CAUD</name>
<dbReference type="Proteomes" id="UP000007520">
    <property type="component" value="Segment"/>
</dbReference>
<protein>
    <submittedName>
        <fullName evidence="1">Uncharacterized protein</fullName>
    </submittedName>
</protein>
<keyword evidence="2" id="KW-1185">Reference proteome</keyword>
<proteinExistence type="predicted"/>
<evidence type="ECO:0000313" key="1">
    <source>
        <dbReference type="EMBL" id="AFB83900.1"/>
    </source>
</evidence>
<dbReference type="RefSeq" id="YP_007007866.1">
    <property type="nucleotide sequence ID" value="NC_019529.1"/>
</dbReference>
<reference evidence="1 2" key="1">
    <citation type="journal article" date="2012" name="J. Virol.">
        <title>Complete Genome Sequence of a Novel Marine Siphovirus, pVp-1, Infecting Vibrio parahaemolyticus.</title>
        <authorList>
            <person name="Kim J.H."/>
            <person name="Jun J.W."/>
            <person name="Choresca C.H."/>
            <person name="Shin S.P."/>
            <person name="Han J.E."/>
            <person name="Park S.C."/>
        </authorList>
    </citation>
    <scope>NUCLEOTIDE SEQUENCE [LARGE SCALE GENOMIC DNA]</scope>
</reference>